<keyword evidence="2" id="KW-0472">Membrane</keyword>
<accession>A0A0G4FJ64</accession>
<evidence type="ECO:0000313" key="4">
    <source>
        <dbReference type="Proteomes" id="UP000041254"/>
    </source>
</evidence>
<dbReference type="VEuPathDB" id="CryptoDB:Vbra_15579"/>
<dbReference type="PhylomeDB" id="A0A0G4FJ64"/>
<dbReference type="InParanoid" id="A0A0G4FJ64"/>
<keyword evidence="2" id="KW-0812">Transmembrane</keyword>
<sequence length="261" mass="29039">MAAVSTSRTEEFRKAVNKSEGQEGDQANRLVDLLKEWDTTGKGTFSPEDVCTAARQVLRERSANNRLRWAVFLLVLGYIATAGIMLGLVVAGVGIMKDTSVSANGTLTAAHREGIKIRVQEDLERWLLPDLMGVGLEEFDKLTALIIPHASDTQGLYYIASVVSSPDKYTFNLHDGSTLVASEDGYTLTDGKGDNVVSVTYEPDTNRQLQVQRRRRRYTVRGTVRGRKRTDRCGPYPCITAIGGRPYYRPIARPFPRYAYT</sequence>
<keyword evidence="2" id="KW-1133">Transmembrane helix</keyword>
<gene>
    <name evidence="3" type="ORF">Vbra_15579</name>
</gene>
<dbReference type="Proteomes" id="UP000041254">
    <property type="component" value="Unassembled WGS sequence"/>
</dbReference>
<feature type="transmembrane region" description="Helical" evidence="2">
    <location>
        <begin position="69"/>
        <end position="96"/>
    </location>
</feature>
<evidence type="ECO:0000313" key="3">
    <source>
        <dbReference type="EMBL" id="CEM13771.1"/>
    </source>
</evidence>
<dbReference type="AlphaFoldDB" id="A0A0G4FJ64"/>
<evidence type="ECO:0000256" key="2">
    <source>
        <dbReference type="SAM" id="Phobius"/>
    </source>
</evidence>
<keyword evidence="4" id="KW-1185">Reference proteome</keyword>
<dbReference type="EMBL" id="CDMY01000447">
    <property type="protein sequence ID" value="CEM13771.1"/>
    <property type="molecule type" value="Genomic_DNA"/>
</dbReference>
<feature type="region of interest" description="Disordered" evidence="1">
    <location>
        <begin position="1"/>
        <end position="24"/>
    </location>
</feature>
<proteinExistence type="predicted"/>
<evidence type="ECO:0000256" key="1">
    <source>
        <dbReference type="SAM" id="MobiDB-lite"/>
    </source>
</evidence>
<reference evidence="3 4" key="1">
    <citation type="submission" date="2014-11" db="EMBL/GenBank/DDBJ databases">
        <authorList>
            <person name="Zhu J."/>
            <person name="Qi W."/>
            <person name="Song R."/>
        </authorList>
    </citation>
    <scope>NUCLEOTIDE SEQUENCE [LARGE SCALE GENOMIC DNA]</scope>
</reference>
<organism evidence="3 4">
    <name type="scientific">Vitrella brassicaformis (strain CCMP3155)</name>
    <dbReference type="NCBI Taxonomy" id="1169540"/>
    <lineage>
        <taxon>Eukaryota</taxon>
        <taxon>Sar</taxon>
        <taxon>Alveolata</taxon>
        <taxon>Colpodellida</taxon>
        <taxon>Vitrellaceae</taxon>
        <taxon>Vitrella</taxon>
    </lineage>
</organism>
<protein>
    <submittedName>
        <fullName evidence="3">Uncharacterized protein</fullName>
    </submittedName>
</protein>
<name>A0A0G4FJ64_VITBC</name>